<dbReference type="PROSITE" id="PS50005">
    <property type="entry name" value="TPR"/>
    <property type="match status" value="1"/>
</dbReference>
<keyword evidence="1" id="KW-0802">TPR repeat</keyword>
<evidence type="ECO:0000313" key="2">
    <source>
        <dbReference type="EMBL" id="TWI99278.1"/>
    </source>
</evidence>
<protein>
    <submittedName>
        <fullName evidence="2">Antitoxin component YwqK of YwqJK toxin-antitoxin module</fullName>
    </submittedName>
</protein>
<dbReference type="Gene3D" id="3.90.930.1">
    <property type="match status" value="2"/>
</dbReference>
<sequence>MKYLFLFFLGILLFPRITSAQKIELINSGDIIKQGVALYDSGQYKKALVLYNKICRSDTNYVESLYEKAMTCEADSQYTQAIKYCKEGLALKEQPENEPDFYNVYGNVLNDIKQNDEALKIFDKAIAKYPAYSLSYFNKAITLMSLNKLQDAEQVLQLTLLINPYMYSAHYQLGVVALKQGKIIPAFISFVGYLLVNPEGKYSGKAIAFLSKISKSTDDIMELKNSRAIAPDANYQQMEDIVISKIAFDKGYKPIIVLDDQISRQMQVIVEKLEYSDSNNDFWIQYYLPYFKQVYKDGQFELFVNHCFSNVNLPVIKDYIKKNKKASDAFISQAADYFNLIRSTRELQSDKRTLITDRYLFEDGKLTGKGIIANNGKILTGPWKLFYSKGNIRGFGSFDENGQRQGDWSFYYFNGQLKSKVHYQNGKLQGEQLYYQQNGNLSSIENDVNDKLDGISTTYFYSGNKRAIINYKQDKKDGEEHDYYSNGNLRAIYNYTNDVLTGTNKEYYKTGPLKSVQEYVNGKSDGAYKSYYESGNPSTEGVYSKDKAIGEWKYYYDNGKPKEKRTYNNDNEEGPHQEFYDNGQLELEYNAKKDKINGEETYYNKEGKVYAKYIYDNGVVKSAKYFNPAGAQISSAGGSSNVTDIITYTSKGIKKAHFGYDKKGNADGPDTIFYPSGKIYQVNNYKNGKLNGASVTYYRNGKKKSEVPMVDDKEDGYYSSYYTNGQMEAEGWLKDDENEGLWITYNELGNISIKAYYQGGELNGYKEEYTPNGKKSIEQKYHLGWLEQMTQYDTTGNVLAVDSFPKTSGKYTLLYPTGKIKALGNYVNGDLVGPYKNFYFDGSLQSTLFYKNGMLDSNYVSYYYGGKKYAEGKYLHNNKTGVWKLYNEDDGSLYNTVNYVNDQINGTKNYFLPNGSKDFTSTYKDDELNGLHIKYDPDGTQAYQVLFEDDAPQAYTYTGPDGKLVPFIPIDPANGSVKAYFQNGKIAREVSYRDGAKNGLNKIYYGTGQLRSTENMAFDILEGSSKEYYPNGAIKYDYNYLTDNVTGIGREYYPNGKLKKEATFLNGLSNGPTKYFDENGKLIKTLYYYYDNLIAVTNEK</sequence>
<feature type="repeat" description="TPR" evidence="1">
    <location>
        <begin position="99"/>
        <end position="132"/>
    </location>
</feature>
<dbReference type="Proteomes" id="UP000317010">
    <property type="component" value="Unassembled WGS sequence"/>
</dbReference>
<dbReference type="InterPro" id="IPR019734">
    <property type="entry name" value="TPR_rpt"/>
</dbReference>
<evidence type="ECO:0000313" key="3">
    <source>
        <dbReference type="Proteomes" id="UP000317010"/>
    </source>
</evidence>
<evidence type="ECO:0000256" key="1">
    <source>
        <dbReference type="PROSITE-ProRule" id="PRU00339"/>
    </source>
</evidence>
<comment type="caution">
    <text evidence="2">The sequence shown here is derived from an EMBL/GenBank/DDBJ whole genome shotgun (WGS) entry which is preliminary data.</text>
</comment>
<organism evidence="2 3">
    <name type="scientific">Mucilaginibacter frigoritolerans</name>
    <dbReference type="NCBI Taxonomy" id="652788"/>
    <lineage>
        <taxon>Bacteria</taxon>
        <taxon>Pseudomonadati</taxon>
        <taxon>Bacteroidota</taxon>
        <taxon>Sphingobacteriia</taxon>
        <taxon>Sphingobacteriales</taxon>
        <taxon>Sphingobacteriaceae</taxon>
        <taxon>Mucilaginibacter</taxon>
    </lineage>
</organism>
<dbReference type="OrthoDB" id="7342920at2"/>
<dbReference type="PANTHER" id="PTHR33706:SF1">
    <property type="entry name" value="TPR REPEAT PROTEIN"/>
    <property type="match status" value="1"/>
</dbReference>
<dbReference type="SUPFAM" id="SSF48452">
    <property type="entry name" value="TPR-like"/>
    <property type="match status" value="1"/>
</dbReference>
<dbReference type="PANTHER" id="PTHR33706">
    <property type="entry name" value="MORN VARIANT REPEAT PROTEIN"/>
    <property type="match status" value="1"/>
</dbReference>
<dbReference type="InterPro" id="IPR011652">
    <property type="entry name" value="MORN_2"/>
</dbReference>
<dbReference type="RefSeq" id="WP_144913093.1">
    <property type="nucleotide sequence ID" value="NZ_VLLI01000007.1"/>
</dbReference>
<dbReference type="Pfam" id="PF13431">
    <property type="entry name" value="TPR_17"/>
    <property type="match status" value="1"/>
</dbReference>
<gene>
    <name evidence="2" type="ORF">JN11_02595</name>
</gene>
<dbReference type="InterPro" id="IPR011990">
    <property type="entry name" value="TPR-like_helical_dom_sf"/>
</dbReference>
<dbReference type="SUPFAM" id="SSF82185">
    <property type="entry name" value="Histone H3 K4-specific methyltransferase SET7/9 N-terminal domain"/>
    <property type="match status" value="6"/>
</dbReference>
<dbReference type="AlphaFoldDB" id="A0A562U197"/>
<accession>A0A562U197</accession>
<keyword evidence="3" id="KW-1185">Reference proteome</keyword>
<dbReference type="SMART" id="SM00028">
    <property type="entry name" value="TPR"/>
    <property type="match status" value="4"/>
</dbReference>
<dbReference type="Pfam" id="PF07661">
    <property type="entry name" value="MORN_2"/>
    <property type="match status" value="12"/>
</dbReference>
<dbReference type="EMBL" id="VLLI01000007">
    <property type="protein sequence ID" value="TWI99278.1"/>
    <property type="molecule type" value="Genomic_DNA"/>
</dbReference>
<dbReference type="Gene3D" id="2.20.110.10">
    <property type="entry name" value="Histone H3 K4-specific methyltransferase SET7/9 N-terminal domain"/>
    <property type="match status" value="6"/>
</dbReference>
<reference evidence="2 3" key="1">
    <citation type="submission" date="2019-07" db="EMBL/GenBank/DDBJ databases">
        <title>Genomic Encyclopedia of Archaeal and Bacterial Type Strains, Phase II (KMG-II): from individual species to whole genera.</title>
        <authorList>
            <person name="Goeker M."/>
        </authorList>
    </citation>
    <scope>NUCLEOTIDE SEQUENCE [LARGE SCALE GENOMIC DNA]</scope>
    <source>
        <strain evidence="2 3">ATCC BAA-1854</strain>
    </source>
</reference>
<name>A0A562U197_9SPHI</name>
<dbReference type="Gene3D" id="1.25.40.10">
    <property type="entry name" value="Tetratricopeptide repeat domain"/>
    <property type="match status" value="1"/>
</dbReference>
<proteinExistence type="predicted"/>